<gene>
    <name evidence="4" type="primary">LOC102802671</name>
</gene>
<accession>A0ABM0MKC8</accession>
<evidence type="ECO:0000313" key="3">
    <source>
        <dbReference type="Proteomes" id="UP000694865"/>
    </source>
</evidence>
<dbReference type="Pfam" id="PF00059">
    <property type="entry name" value="Lectin_C"/>
    <property type="match status" value="1"/>
</dbReference>
<dbReference type="PROSITE" id="PS50041">
    <property type="entry name" value="C_TYPE_LECTIN_2"/>
    <property type="match status" value="1"/>
</dbReference>
<dbReference type="PANTHER" id="PTHR22803">
    <property type="entry name" value="MANNOSE, PHOSPHOLIPASE, LECTIN RECEPTOR RELATED"/>
    <property type="match status" value="1"/>
</dbReference>
<protein>
    <submittedName>
        <fullName evidence="4">C-type lectin lectoxin-Lio2-like</fullName>
    </submittedName>
</protein>
<proteinExistence type="predicted"/>
<dbReference type="Gene3D" id="3.10.100.10">
    <property type="entry name" value="Mannose-Binding Protein A, subunit A"/>
    <property type="match status" value="1"/>
</dbReference>
<evidence type="ECO:0000313" key="4">
    <source>
        <dbReference type="RefSeq" id="XP_006820469.1"/>
    </source>
</evidence>
<reference evidence="4" key="1">
    <citation type="submission" date="2025-08" db="UniProtKB">
        <authorList>
            <consortium name="RefSeq"/>
        </authorList>
    </citation>
    <scope>IDENTIFICATION</scope>
    <source>
        <tissue evidence="4">Testes</tissue>
    </source>
</reference>
<dbReference type="CDD" id="cd00037">
    <property type="entry name" value="CLECT"/>
    <property type="match status" value="1"/>
</dbReference>
<name>A0ABM0MKC8_SACKO</name>
<dbReference type="InterPro" id="IPR016187">
    <property type="entry name" value="CTDL_fold"/>
</dbReference>
<feature type="signal peptide" evidence="1">
    <location>
        <begin position="1"/>
        <end position="22"/>
    </location>
</feature>
<evidence type="ECO:0000259" key="2">
    <source>
        <dbReference type="PROSITE" id="PS50041"/>
    </source>
</evidence>
<dbReference type="SMART" id="SM00034">
    <property type="entry name" value="CLECT"/>
    <property type="match status" value="1"/>
</dbReference>
<organism evidence="3 4">
    <name type="scientific">Saccoglossus kowalevskii</name>
    <name type="common">Acorn worm</name>
    <dbReference type="NCBI Taxonomy" id="10224"/>
    <lineage>
        <taxon>Eukaryota</taxon>
        <taxon>Metazoa</taxon>
        <taxon>Hemichordata</taxon>
        <taxon>Enteropneusta</taxon>
        <taxon>Harrimaniidae</taxon>
        <taxon>Saccoglossus</taxon>
    </lineage>
</organism>
<dbReference type="InterPro" id="IPR001304">
    <property type="entry name" value="C-type_lectin-like"/>
</dbReference>
<dbReference type="SUPFAM" id="SSF56436">
    <property type="entry name" value="C-type lectin-like"/>
    <property type="match status" value="1"/>
</dbReference>
<dbReference type="RefSeq" id="XP_006820469.1">
    <property type="nucleotide sequence ID" value="XM_006820406.1"/>
</dbReference>
<dbReference type="GeneID" id="102802671"/>
<keyword evidence="1" id="KW-0732">Signal</keyword>
<feature type="domain" description="C-type lectin" evidence="2">
    <location>
        <begin position="31"/>
        <end position="156"/>
    </location>
</feature>
<keyword evidence="3" id="KW-1185">Reference proteome</keyword>
<evidence type="ECO:0000256" key="1">
    <source>
        <dbReference type="SAM" id="SignalP"/>
    </source>
</evidence>
<dbReference type="InterPro" id="IPR016186">
    <property type="entry name" value="C-type_lectin-like/link_sf"/>
</dbReference>
<dbReference type="InterPro" id="IPR050111">
    <property type="entry name" value="C-type_lectin/snaclec_domain"/>
</dbReference>
<sequence length="160" mass="17936">MTRQVMLFILIGAMASPVLVKSACLDGWSEYLGHCYGCMQPATTWEHADYICKNHFGYLASIHTLDENEFVAGACSSDWDLWIGFNKKDDSLTWQWSDGTDLVYTNWEEGQPDGESSGLLDGDVSCAMQKNEAVVGSGDQTWEDEDCLNEYYFVCKAKVL</sequence>
<dbReference type="Proteomes" id="UP000694865">
    <property type="component" value="Unplaced"/>
</dbReference>
<feature type="chain" id="PRO_5046023139" evidence="1">
    <location>
        <begin position="23"/>
        <end position="160"/>
    </location>
</feature>